<dbReference type="EMBL" id="AP018227">
    <property type="protein sequence ID" value="BAY81445.1"/>
    <property type="molecule type" value="Genomic_DNA"/>
</dbReference>
<dbReference type="Pfam" id="PF12327">
    <property type="entry name" value="FtsZ_C"/>
    <property type="match status" value="1"/>
</dbReference>
<sequence length="92" mass="9919">MKIKVIEVGKDIKDATVAAISSPLLKSSIEKARTIIFDVCGNSSLSLQEVNSAAQIIYQRTNPDAEINFGATIDEQLHGEVKITIIATNFTA</sequence>
<feature type="domain" description="Tubulin/FtsZ 2-layer sandwich" evidence="3">
    <location>
        <begin position="3"/>
        <end position="92"/>
    </location>
</feature>
<protein>
    <submittedName>
        <fullName evidence="4">Cell division protein FtsZ</fullName>
    </submittedName>
</protein>
<evidence type="ECO:0000313" key="5">
    <source>
        <dbReference type="Proteomes" id="UP000218418"/>
    </source>
</evidence>
<dbReference type="InterPro" id="IPR045061">
    <property type="entry name" value="FtsZ/CetZ"/>
</dbReference>
<accession>A0A1Z4LJR1</accession>
<dbReference type="Gene3D" id="3.30.1330.20">
    <property type="entry name" value="Tubulin/FtsZ, C-terminal domain"/>
    <property type="match status" value="1"/>
</dbReference>
<dbReference type="GO" id="GO:0051301">
    <property type="term" value="P:cell division"/>
    <property type="evidence" value="ECO:0007669"/>
    <property type="project" value="UniProtKB-KW"/>
</dbReference>
<keyword evidence="1" id="KW-0547">Nucleotide-binding</keyword>
<keyword evidence="2" id="KW-0342">GTP-binding</keyword>
<keyword evidence="4" id="KW-0132">Cell division</keyword>
<organism evidence="4 5">
    <name type="scientific">Calothrix parasitica NIES-267</name>
    <dbReference type="NCBI Taxonomy" id="1973488"/>
    <lineage>
        <taxon>Bacteria</taxon>
        <taxon>Bacillati</taxon>
        <taxon>Cyanobacteriota</taxon>
        <taxon>Cyanophyceae</taxon>
        <taxon>Nostocales</taxon>
        <taxon>Calotrichaceae</taxon>
        <taxon>Calothrix</taxon>
    </lineage>
</organism>
<keyword evidence="4" id="KW-0131">Cell cycle</keyword>
<keyword evidence="5" id="KW-1185">Reference proteome</keyword>
<evidence type="ECO:0000256" key="1">
    <source>
        <dbReference type="ARBA" id="ARBA00022741"/>
    </source>
</evidence>
<evidence type="ECO:0000313" key="4">
    <source>
        <dbReference type="EMBL" id="BAY81445.1"/>
    </source>
</evidence>
<dbReference type="InterPro" id="IPR037103">
    <property type="entry name" value="Tubulin/FtsZ-like_C"/>
</dbReference>
<evidence type="ECO:0000259" key="3">
    <source>
        <dbReference type="SMART" id="SM00865"/>
    </source>
</evidence>
<name>A0A1Z4LJR1_9CYAN</name>
<evidence type="ECO:0000256" key="2">
    <source>
        <dbReference type="ARBA" id="ARBA00023134"/>
    </source>
</evidence>
<dbReference type="AlphaFoldDB" id="A0A1Z4LJR1"/>
<dbReference type="GO" id="GO:0032153">
    <property type="term" value="C:cell division site"/>
    <property type="evidence" value="ECO:0007669"/>
    <property type="project" value="TreeGrafter"/>
</dbReference>
<dbReference type="GO" id="GO:0005525">
    <property type="term" value="F:GTP binding"/>
    <property type="evidence" value="ECO:0007669"/>
    <property type="project" value="UniProtKB-KW"/>
</dbReference>
<dbReference type="GO" id="GO:0003924">
    <property type="term" value="F:GTPase activity"/>
    <property type="evidence" value="ECO:0007669"/>
    <property type="project" value="InterPro"/>
</dbReference>
<dbReference type="PANTHER" id="PTHR30314:SF3">
    <property type="entry name" value="MITOCHONDRIAL DIVISION PROTEIN FSZA"/>
    <property type="match status" value="1"/>
</dbReference>
<dbReference type="GO" id="GO:0005737">
    <property type="term" value="C:cytoplasm"/>
    <property type="evidence" value="ECO:0007669"/>
    <property type="project" value="TreeGrafter"/>
</dbReference>
<proteinExistence type="predicted"/>
<dbReference type="SUPFAM" id="SSF55307">
    <property type="entry name" value="Tubulin C-terminal domain-like"/>
    <property type="match status" value="1"/>
</dbReference>
<dbReference type="SMART" id="SM00865">
    <property type="entry name" value="Tubulin_C"/>
    <property type="match status" value="1"/>
</dbReference>
<gene>
    <name evidence="4" type="ORF">NIES267_09210</name>
</gene>
<dbReference type="PANTHER" id="PTHR30314">
    <property type="entry name" value="CELL DIVISION PROTEIN FTSZ-RELATED"/>
    <property type="match status" value="1"/>
</dbReference>
<dbReference type="InterPro" id="IPR008280">
    <property type="entry name" value="Tub_FtsZ_C"/>
</dbReference>
<reference evidence="4 5" key="1">
    <citation type="submission" date="2017-06" db="EMBL/GenBank/DDBJ databases">
        <title>Genome sequencing of cyanobaciteial culture collection at National Institute for Environmental Studies (NIES).</title>
        <authorList>
            <person name="Hirose Y."/>
            <person name="Shimura Y."/>
            <person name="Fujisawa T."/>
            <person name="Nakamura Y."/>
            <person name="Kawachi M."/>
        </authorList>
    </citation>
    <scope>NUCLEOTIDE SEQUENCE [LARGE SCALE GENOMIC DNA]</scope>
    <source>
        <strain evidence="4 5">NIES-267</strain>
    </source>
</reference>
<dbReference type="InterPro" id="IPR018316">
    <property type="entry name" value="Tubulin/FtsZ_2-layer-sand-dom"/>
</dbReference>
<dbReference type="InterPro" id="IPR024757">
    <property type="entry name" value="FtsZ_C"/>
</dbReference>
<dbReference type="Proteomes" id="UP000218418">
    <property type="component" value="Chromosome"/>
</dbReference>